<evidence type="ECO:0000313" key="2">
    <source>
        <dbReference type="Proteomes" id="UP000807469"/>
    </source>
</evidence>
<dbReference type="AlphaFoldDB" id="A0A9P5YLJ8"/>
<evidence type="ECO:0000313" key="1">
    <source>
        <dbReference type="EMBL" id="KAF9471529.1"/>
    </source>
</evidence>
<name>A0A9P5YLJ8_9AGAR</name>
<sequence>LTSTDLSAEKLNAYDRAICRTFSFKLQTNLTDRGYSMVPIAFQSDPPLPKIDTLRARVTFLAGFKPQHFDCCPNSCVYYTGLYDKLQKCPICNEPHFNENGVSRKHFTYIPIIPQLIASFRNAECVKEMSY</sequence>
<accession>A0A9P5YLJ8</accession>
<keyword evidence="2" id="KW-1185">Reference proteome</keyword>
<dbReference type="Proteomes" id="UP000807469">
    <property type="component" value="Unassembled WGS sequence"/>
</dbReference>
<gene>
    <name evidence="1" type="ORF">BDN70DRAFT_819870</name>
</gene>
<reference evidence="1" key="1">
    <citation type="submission" date="2020-11" db="EMBL/GenBank/DDBJ databases">
        <authorList>
            <consortium name="DOE Joint Genome Institute"/>
            <person name="Ahrendt S."/>
            <person name="Riley R."/>
            <person name="Andreopoulos W."/>
            <person name="Labutti K."/>
            <person name="Pangilinan J."/>
            <person name="Ruiz-Duenas F.J."/>
            <person name="Barrasa J.M."/>
            <person name="Sanchez-Garcia M."/>
            <person name="Camarero S."/>
            <person name="Miyauchi S."/>
            <person name="Serrano A."/>
            <person name="Linde D."/>
            <person name="Babiker R."/>
            <person name="Drula E."/>
            <person name="Ayuso-Fernandez I."/>
            <person name="Pacheco R."/>
            <person name="Padilla G."/>
            <person name="Ferreira P."/>
            <person name="Barriuso J."/>
            <person name="Kellner H."/>
            <person name="Castanera R."/>
            <person name="Alfaro M."/>
            <person name="Ramirez L."/>
            <person name="Pisabarro A.G."/>
            <person name="Kuo A."/>
            <person name="Tritt A."/>
            <person name="Lipzen A."/>
            <person name="He G."/>
            <person name="Yan M."/>
            <person name="Ng V."/>
            <person name="Cullen D."/>
            <person name="Martin F."/>
            <person name="Rosso M.-N."/>
            <person name="Henrissat B."/>
            <person name="Hibbett D."/>
            <person name="Martinez A.T."/>
            <person name="Grigoriev I.V."/>
        </authorList>
    </citation>
    <scope>NUCLEOTIDE SEQUENCE</scope>
    <source>
        <strain evidence="1">CIRM-BRFM 674</strain>
    </source>
</reference>
<proteinExistence type="predicted"/>
<dbReference type="EMBL" id="MU155669">
    <property type="protein sequence ID" value="KAF9471529.1"/>
    <property type="molecule type" value="Genomic_DNA"/>
</dbReference>
<comment type="caution">
    <text evidence="1">The sequence shown here is derived from an EMBL/GenBank/DDBJ whole genome shotgun (WGS) entry which is preliminary data.</text>
</comment>
<dbReference type="OrthoDB" id="3257409at2759"/>
<feature type="non-terminal residue" evidence="1">
    <location>
        <position position="1"/>
    </location>
</feature>
<protein>
    <submittedName>
        <fullName evidence="1">Uncharacterized protein</fullName>
    </submittedName>
</protein>
<organism evidence="1 2">
    <name type="scientific">Pholiota conissans</name>
    <dbReference type="NCBI Taxonomy" id="109636"/>
    <lineage>
        <taxon>Eukaryota</taxon>
        <taxon>Fungi</taxon>
        <taxon>Dikarya</taxon>
        <taxon>Basidiomycota</taxon>
        <taxon>Agaricomycotina</taxon>
        <taxon>Agaricomycetes</taxon>
        <taxon>Agaricomycetidae</taxon>
        <taxon>Agaricales</taxon>
        <taxon>Agaricineae</taxon>
        <taxon>Strophariaceae</taxon>
        <taxon>Pholiota</taxon>
    </lineage>
</organism>